<accession>A0A848EX89</accession>
<evidence type="ECO:0000313" key="2">
    <source>
        <dbReference type="EMBL" id="NMK40057.1"/>
    </source>
</evidence>
<dbReference type="AlphaFoldDB" id="A0A848EX89"/>
<gene>
    <name evidence="2" type="ORF">HG933_11920</name>
</gene>
<comment type="caution">
    <text evidence="2">The sequence shown here is derived from an EMBL/GenBank/DDBJ whole genome shotgun (WGS) entry which is preliminary data.</text>
</comment>
<name>A0A848EX89_MEGEL</name>
<organism evidence="2 3">
    <name type="scientific">Megasphaera elsdenii</name>
    <dbReference type="NCBI Taxonomy" id="907"/>
    <lineage>
        <taxon>Bacteria</taxon>
        <taxon>Bacillati</taxon>
        <taxon>Bacillota</taxon>
        <taxon>Negativicutes</taxon>
        <taxon>Veillonellales</taxon>
        <taxon>Veillonellaceae</taxon>
        <taxon>Megasphaera</taxon>
    </lineage>
</organism>
<feature type="domain" description="GmrSD restriction endonucleases N-terminal" evidence="1">
    <location>
        <begin position="29"/>
        <end position="194"/>
    </location>
</feature>
<dbReference type="PANTHER" id="PTHR39639">
    <property type="entry name" value="CHROMOSOME 16, WHOLE GENOME SHOTGUN SEQUENCE"/>
    <property type="match status" value="1"/>
</dbReference>
<protein>
    <submittedName>
        <fullName evidence="2">DUF262 domain-containing protein</fullName>
    </submittedName>
</protein>
<evidence type="ECO:0000313" key="3">
    <source>
        <dbReference type="Proteomes" id="UP000536773"/>
    </source>
</evidence>
<dbReference type="PANTHER" id="PTHR39639:SF1">
    <property type="entry name" value="DUF262 DOMAIN-CONTAINING PROTEIN"/>
    <property type="match status" value="1"/>
</dbReference>
<reference evidence="2 3" key="1">
    <citation type="submission" date="2020-04" db="EMBL/GenBank/DDBJ databases">
        <authorList>
            <person name="Hitch T.C.A."/>
            <person name="Wylensek D."/>
            <person name="Clavel T."/>
        </authorList>
    </citation>
    <scope>NUCLEOTIDE SEQUENCE [LARGE SCALE GENOMIC DNA]</scope>
    <source>
        <strain evidence="2 3">WCA-386-APC-2A</strain>
    </source>
</reference>
<dbReference type="RefSeq" id="WP_169014064.1">
    <property type="nucleotide sequence ID" value="NZ_CALDUZ010000015.1"/>
</dbReference>
<dbReference type="EMBL" id="JABBJH010000034">
    <property type="protein sequence ID" value="NMK40057.1"/>
    <property type="molecule type" value="Genomic_DNA"/>
</dbReference>
<proteinExistence type="predicted"/>
<dbReference type="InterPro" id="IPR004919">
    <property type="entry name" value="GmrSD_N"/>
</dbReference>
<dbReference type="Proteomes" id="UP000536773">
    <property type="component" value="Unassembled WGS sequence"/>
</dbReference>
<evidence type="ECO:0000259" key="1">
    <source>
        <dbReference type="Pfam" id="PF03235"/>
    </source>
</evidence>
<dbReference type="Pfam" id="PF03235">
    <property type="entry name" value="GmrSD_N"/>
    <property type="match status" value="1"/>
</dbReference>
<sequence length="379" mass="44214">MNTSELQSEIDKMRKRIKTDNYPMSIGELANLYRDGDLNINPIYQRLFRWDIAQQSALIESILLGIPIPPIYVYQDSEGKWNLIDGLQRLSTIFKFMGILKCNKDDEEESEDNNAKPEPLIATKFLQSLDHKVWNSEDISNSFTEVQRRLVKRAKLPIIIIDQSSDDFAQYEMFQRLNTGGSHLSPQEIRNCILIVKNEKVYKIFKRLSEMNIFRQTLPLSEKDEKEQGYIELVVKYFVLKYASLTDVSDSENYNTMITNKILQIIEEHQLDSDENQKLFQRVFSLLNEVLGECTFKRYDTEKKQHSGVALVGAYEAIISGMTQDVQYYEQHHDVLKAKLEGLYAQDAYCKATKRGTRPVSRMKQLIAFGRKYFQKHED</sequence>